<dbReference type="CDD" id="cd00276">
    <property type="entry name" value="C2B_Synaptotagmin"/>
    <property type="match status" value="1"/>
</dbReference>
<reference evidence="4 5" key="1">
    <citation type="journal article" date="2023" name="Sci. Data">
        <title>Genome assembly of the Korean intertidal mud-creeper Batillaria attramentaria.</title>
        <authorList>
            <person name="Patra A.K."/>
            <person name="Ho P.T."/>
            <person name="Jun S."/>
            <person name="Lee S.J."/>
            <person name="Kim Y."/>
            <person name="Won Y.J."/>
        </authorList>
    </citation>
    <scope>NUCLEOTIDE SEQUENCE [LARGE SCALE GENOMIC DNA]</scope>
    <source>
        <strain evidence="4">Wonlab-2016</strain>
    </source>
</reference>
<dbReference type="SUPFAM" id="SSF49562">
    <property type="entry name" value="C2 domain (Calcium/lipid-binding domain, CaLB)"/>
    <property type="match status" value="2"/>
</dbReference>
<feature type="region of interest" description="Disordered" evidence="2">
    <location>
        <begin position="1"/>
        <end position="40"/>
    </location>
</feature>
<dbReference type="PANTHER" id="PTHR10024">
    <property type="entry name" value="SYNAPTOTAGMIN"/>
    <property type="match status" value="1"/>
</dbReference>
<dbReference type="InterPro" id="IPR035892">
    <property type="entry name" value="C2_domain_sf"/>
</dbReference>
<dbReference type="Gene3D" id="2.60.40.150">
    <property type="entry name" value="C2 domain"/>
    <property type="match status" value="2"/>
</dbReference>
<dbReference type="EMBL" id="JACVVK020000084">
    <property type="protein sequence ID" value="KAK7494324.1"/>
    <property type="molecule type" value="Genomic_DNA"/>
</dbReference>
<keyword evidence="5" id="KW-1185">Reference proteome</keyword>
<feature type="domain" description="C2" evidence="3">
    <location>
        <begin position="78"/>
        <end position="182"/>
    </location>
</feature>
<dbReference type="InterPro" id="IPR001565">
    <property type="entry name" value="Synaptotagmin"/>
</dbReference>
<dbReference type="Proteomes" id="UP001519460">
    <property type="component" value="Unassembled WGS sequence"/>
</dbReference>
<name>A0ABD0L444_9CAEN</name>
<organism evidence="4 5">
    <name type="scientific">Batillaria attramentaria</name>
    <dbReference type="NCBI Taxonomy" id="370345"/>
    <lineage>
        <taxon>Eukaryota</taxon>
        <taxon>Metazoa</taxon>
        <taxon>Spiralia</taxon>
        <taxon>Lophotrochozoa</taxon>
        <taxon>Mollusca</taxon>
        <taxon>Gastropoda</taxon>
        <taxon>Caenogastropoda</taxon>
        <taxon>Sorbeoconcha</taxon>
        <taxon>Cerithioidea</taxon>
        <taxon>Batillariidae</taxon>
        <taxon>Batillaria</taxon>
    </lineage>
</organism>
<dbReference type="SMART" id="SM00239">
    <property type="entry name" value="C2"/>
    <property type="match status" value="2"/>
</dbReference>
<feature type="non-terminal residue" evidence="4">
    <location>
        <position position="1"/>
    </location>
</feature>
<dbReference type="Pfam" id="PF00168">
    <property type="entry name" value="C2"/>
    <property type="match status" value="2"/>
</dbReference>
<dbReference type="AlphaFoldDB" id="A0ABD0L444"/>
<evidence type="ECO:0000313" key="5">
    <source>
        <dbReference type="Proteomes" id="UP001519460"/>
    </source>
</evidence>
<dbReference type="PANTHER" id="PTHR10024:SF378">
    <property type="entry name" value="SYNAPTOTAGMIN BETA, ISOFORM D"/>
    <property type="match status" value="1"/>
</dbReference>
<protein>
    <recommendedName>
        <fullName evidence="3">C2 domain-containing protein</fullName>
    </recommendedName>
</protein>
<evidence type="ECO:0000256" key="1">
    <source>
        <dbReference type="ARBA" id="ARBA00022737"/>
    </source>
</evidence>
<comment type="caution">
    <text evidence="4">The sequence shown here is derived from an EMBL/GenBank/DDBJ whole genome shotgun (WGS) entry which is preliminary data.</text>
</comment>
<evidence type="ECO:0000313" key="4">
    <source>
        <dbReference type="EMBL" id="KAK7494324.1"/>
    </source>
</evidence>
<dbReference type="PROSITE" id="PS50004">
    <property type="entry name" value="C2"/>
    <property type="match status" value="2"/>
</dbReference>
<sequence length="322" mass="36037">EIQVTREPRPVQPRSASVSTPSRGSLRSEQMTDDTSSISARSDASVDSLVFEANFGAIRPDLYPRKDIVLQQASLDGGQGRLHTRLKYDFRTSDLVVHLIEAQDLPPPETIGAFSDPYVRISLVPGVDERVRQSSVKRRTTNPYYNEYFKFPVDFEQLRDKVLAFHLYDYDKFSRHSAIGEVAGESGEVLISLSYLPAAERLTVVLMKAKDLKMSTTAPHTDPFVRVSLMVDGKKVKRKKTSVRRASINPVWNEALAFNVPAEVLPKVTLEISVLDHDLIGHGEALGFCVLGAGQSGDELNHWSEMMANQRKSIAMWHTLKK</sequence>
<evidence type="ECO:0000256" key="2">
    <source>
        <dbReference type="SAM" id="MobiDB-lite"/>
    </source>
</evidence>
<feature type="compositionally biased region" description="Polar residues" evidence="2">
    <location>
        <begin position="14"/>
        <end position="40"/>
    </location>
</feature>
<accession>A0ABD0L444</accession>
<gene>
    <name evidence="4" type="ORF">BaRGS_00014427</name>
</gene>
<feature type="domain" description="C2" evidence="3">
    <location>
        <begin position="185"/>
        <end position="318"/>
    </location>
</feature>
<proteinExistence type="predicted"/>
<keyword evidence="1" id="KW-0677">Repeat</keyword>
<evidence type="ECO:0000259" key="3">
    <source>
        <dbReference type="PROSITE" id="PS50004"/>
    </source>
</evidence>
<dbReference type="InterPro" id="IPR000008">
    <property type="entry name" value="C2_dom"/>
</dbReference>
<dbReference type="PRINTS" id="PR00399">
    <property type="entry name" value="SYNAPTOTAGMN"/>
</dbReference>
<dbReference type="PRINTS" id="PR00360">
    <property type="entry name" value="C2DOMAIN"/>
</dbReference>